<dbReference type="InterPro" id="IPR028973">
    <property type="entry name" value="PhnB-like"/>
</dbReference>
<name>A0A7K1UKF9_9MICC</name>
<evidence type="ECO:0000313" key="2">
    <source>
        <dbReference type="EMBL" id="MVT26978.1"/>
    </source>
</evidence>
<dbReference type="Pfam" id="PF06983">
    <property type="entry name" value="3-dmu-9_3-mt"/>
    <property type="match status" value="1"/>
</dbReference>
<keyword evidence="3" id="KW-1185">Reference proteome</keyword>
<reference evidence="2 3" key="1">
    <citation type="submission" date="2019-12" db="EMBL/GenBank/DDBJ databases">
        <title>Nesterenkonia muleiensis sp. nov., a novel actinobacterium isolated from sap of Populus euphratica.</title>
        <authorList>
            <person name="Wang R."/>
        </authorList>
    </citation>
    <scope>NUCLEOTIDE SEQUENCE [LARGE SCALE GENOMIC DNA]</scope>
    <source>
        <strain evidence="2 3">F10</strain>
    </source>
</reference>
<dbReference type="PANTHER" id="PTHR33990">
    <property type="entry name" value="PROTEIN YJDN-RELATED"/>
    <property type="match status" value="1"/>
</dbReference>
<dbReference type="CDD" id="cd06588">
    <property type="entry name" value="PhnB_like"/>
    <property type="match status" value="1"/>
</dbReference>
<dbReference type="OrthoDB" id="9795306at2"/>
<evidence type="ECO:0000259" key="1">
    <source>
        <dbReference type="Pfam" id="PF06983"/>
    </source>
</evidence>
<accession>A0A7K1UKF9</accession>
<protein>
    <submittedName>
        <fullName evidence="2">VOC family protein</fullName>
    </submittedName>
</protein>
<dbReference type="InterPro" id="IPR029068">
    <property type="entry name" value="Glyas_Bleomycin-R_OHBP_Dase"/>
</dbReference>
<dbReference type="EMBL" id="WRPM01000080">
    <property type="protein sequence ID" value="MVT26978.1"/>
    <property type="molecule type" value="Genomic_DNA"/>
</dbReference>
<organism evidence="2 3">
    <name type="scientific">Nesterenkonia alkaliphila</name>
    <dbReference type="NCBI Taxonomy" id="1463631"/>
    <lineage>
        <taxon>Bacteria</taxon>
        <taxon>Bacillati</taxon>
        <taxon>Actinomycetota</taxon>
        <taxon>Actinomycetes</taxon>
        <taxon>Micrococcales</taxon>
        <taxon>Micrococcaceae</taxon>
        <taxon>Nesterenkonia</taxon>
    </lineage>
</organism>
<evidence type="ECO:0000313" key="3">
    <source>
        <dbReference type="Proteomes" id="UP000460157"/>
    </source>
</evidence>
<proteinExistence type="predicted"/>
<dbReference type="RefSeq" id="WP_157324473.1">
    <property type="nucleotide sequence ID" value="NZ_BMFX01000014.1"/>
</dbReference>
<comment type="caution">
    <text evidence="2">The sequence shown here is derived from an EMBL/GenBank/DDBJ whole genome shotgun (WGS) entry which is preliminary data.</text>
</comment>
<dbReference type="SUPFAM" id="SSF54593">
    <property type="entry name" value="Glyoxalase/Bleomycin resistance protein/Dihydroxybiphenyl dioxygenase"/>
    <property type="match status" value="1"/>
</dbReference>
<dbReference type="Proteomes" id="UP000460157">
    <property type="component" value="Unassembled WGS sequence"/>
</dbReference>
<sequence>MALGFTPYLMFDGTAREAMSYYASVFGGELDLLTYGEGMGEEGDTKDRIMHSSLYLERGAHIMAADLFPGQASNGLGTISLTSSDDDPEESTRLAHWWEKFSAESEISIPLEAAPWDPNDKFGQLKDKFGVEWMFIIGATE</sequence>
<feature type="domain" description="PhnB-like" evidence="1">
    <location>
        <begin position="5"/>
        <end position="134"/>
    </location>
</feature>
<dbReference type="Gene3D" id="3.10.180.10">
    <property type="entry name" value="2,3-Dihydroxybiphenyl 1,2-Dioxygenase, domain 1"/>
    <property type="match status" value="1"/>
</dbReference>
<gene>
    <name evidence="2" type="ORF">GNZ21_11510</name>
</gene>
<dbReference type="PANTHER" id="PTHR33990:SF1">
    <property type="entry name" value="PROTEIN YJDN"/>
    <property type="match status" value="1"/>
</dbReference>
<dbReference type="AlphaFoldDB" id="A0A7K1UKF9"/>